<proteinExistence type="predicted"/>
<dbReference type="InterPro" id="IPR036388">
    <property type="entry name" value="WH-like_DNA-bd_sf"/>
</dbReference>
<dbReference type="Gene3D" id="1.10.10.10">
    <property type="entry name" value="Winged helix-like DNA-binding domain superfamily/Winged helix DNA-binding domain"/>
    <property type="match status" value="1"/>
</dbReference>
<sequence length="123" mass="14325">MTDRKENSTNSLNEIYWKNNCGLSVTLSMIGGRWKINILAYLLNDQKLRYSQLKEKLVGISERILSSKLKELENDALIEKIEYEGFPPKVEYMLTKKGNSLKELIDLMNLWGDQLNDKQDIKL</sequence>
<evidence type="ECO:0000313" key="6">
    <source>
        <dbReference type="Proteomes" id="UP000256257"/>
    </source>
</evidence>
<keyword evidence="1" id="KW-0805">Transcription regulation</keyword>
<gene>
    <name evidence="5" type="ORF">DRF67_20270</name>
</gene>
<dbReference type="Pfam" id="PF01638">
    <property type="entry name" value="HxlR"/>
    <property type="match status" value="1"/>
</dbReference>
<evidence type="ECO:0000259" key="4">
    <source>
        <dbReference type="PROSITE" id="PS51118"/>
    </source>
</evidence>
<evidence type="ECO:0000313" key="5">
    <source>
        <dbReference type="EMBL" id="REC42685.1"/>
    </source>
</evidence>
<dbReference type="GO" id="GO:0003677">
    <property type="term" value="F:DNA binding"/>
    <property type="evidence" value="ECO:0007669"/>
    <property type="project" value="UniProtKB-KW"/>
</dbReference>
<dbReference type="AlphaFoldDB" id="A0A3D9ANF0"/>
<organism evidence="5 6">
    <name type="scientific">Chryseobacterium pennipullorum</name>
    <dbReference type="NCBI Taxonomy" id="2258963"/>
    <lineage>
        <taxon>Bacteria</taxon>
        <taxon>Pseudomonadati</taxon>
        <taxon>Bacteroidota</taxon>
        <taxon>Flavobacteriia</taxon>
        <taxon>Flavobacteriales</taxon>
        <taxon>Weeksellaceae</taxon>
        <taxon>Chryseobacterium group</taxon>
        <taxon>Chryseobacterium</taxon>
    </lineage>
</organism>
<feature type="domain" description="HTH hxlR-type" evidence="4">
    <location>
        <begin position="21"/>
        <end position="120"/>
    </location>
</feature>
<reference evidence="5 6" key="1">
    <citation type="submission" date="2018-06" db="EMBL/GenBank/DDBJ databases">
        <title>Novel Chryseobacterium species.</title>
        <authorList>
            <person name="Newman J."/>
            <person name="Hugo C."/>
            <person name="Oosthuizen L."/>
            <person name="Charimba G."/>
        </authorList>
    </citation>
    <scope>NUCLEOTIDE SEQUENCE [LARGE SCALE GENOMIC DNA]</scope>
    <source>
        <strain evidence="5 6">7_F195</strain>
    </source>
</reference>
<dbReference type="InterPro" id="IPR002577">
    <property type="entry name" value="HTH_HxlR"/>
</dbReference>
<dbReference type="PROSITE" id="PS51118">
    <property type="entry name" value="HTH_HXLR"/>
    <property type="match status" value="1"/>
</dbReference>
<comment type="caution">
    <text evidence="5">The sequence shown here is derived from an EMBL/GenBank/DDBJ whole genome shotgun (WGS) entry which is preliminary data.</text>
</comment>
<keyword evidence="6" id="KW-1185">Reference proteome</keyword>
<dbReference type="PANTHER" id="PTHR33204:SF29">
    <property type="entry name" value="TRANSCRIPTIONAL REGULATOR"/>
    <property type="match status" value="1"/>
</dbReference>
<dbReference type="OrthoDB" id="9797599at2"/>
<evidence type="ECO:0000256" key="2">
    <source>
        <dbReference type="ARBA" id="ARBA00023125"/>
    </source>
</evidence>
<dbReference type="Proteomes" id="UP000256257">
    <property type="component" value="Unassembled WGS sequence"/>
</dbReference>
<dbReference type="InterPro" id="IPR036390">
    <property type="entry name" value="WH_DNA-bd_sf"/>
</dbReference>
<keyword evidence="2" id="KW-0238">DNA-binding</keyword>
<evidence type="ECO:0000256" key="1">
    <source>
        <dbReference type="ARBA" id="ARBA00023015"/>
    </source>
</evidence>
<keyword evidence="3" id="KW-0804">Transcription</keyword>
<name>A0A3D9ANF0_9FLAO</name>
<accession>A0A3D9ANF0</accession>
<evidence type="ECO:0000256" key="3">
    <source>
        <dbReference type="ARBA" id="ARBA00023163"/>
    </source>
</evidence>
<dbReference type="SUPFAM" id="SSF46785">
    <property type="entry name" value="Winged helix' DNA-binding domain"/>
    <property type="match status" value="1"/>
</dbReference>
<dbReference type="RefSeq" id="WP_115930122.1">
    <property type="nucleotide sequence ID" value="NZ_QNVV01000027.1"/>
</dbReference>
<dbReference type="PANTHER" id="PTHR33204">
    <property type="entry name" value="TRANSCRIPTIONAL REGULATOR, MARR FAMILY"/>
    <property type="match status" value="1"/>
</dbReference>
<dbReference type="EMBL" id="QNVV01000027">
    <property type="protein sequence ID" value="REC42685.1"/>
    <property type="molecule type" value="Genomic_DNA"/>
</dbReference>
<protein>
    <submittedName>
        <fullName evidence="5">Transcriptional regulator</fullName>
    </submittedName>
</protein>